<keyword evidence="1" id="KW-0812">Transmembrane</keyword>
<accession>A0A3R8SX29</accession>
<feature type="transmembrane region" description="Helical" evidence="1">
    <location>
        <begin position="39"/>
        <end position="55"/>
    </location>
</feature>
<evidence type="ECO:0000313" key="2">
    <source>
        <dbReference type="EMBL" id="RRR51726.1"/>
    </source>
</evidence>
<evidence type="ECO:0000256" key="1">
    <source>
        <dbReference type="SAM" id="Phobius"/>
    </source>
</evidence>
<reference evidence="2 3" key="1">
    <citation type="submission" date="2018-11" db="EMBL/GenBank/DDBJ databases">
        <authorList>
            <person name="Stevens M.J."/>
            <person name="Cernela N."/>
            <person name="Spoerry Serrano N."/>
            <person name="Schmitt S."/>
            <person name="Schrenzel J."/>
            <person name="Stephan R."/>
        </authorList>
    </citation>
    <scope>NUCLEOTIDE SEQUENCE [LARGE SCALE GENOMIC DNA]</scope>
    <source>
        <strain evidence="2 3">PP422</strain>
    </source>
</reference>
<dbReference type="EMBL" id="RSDO01000014">
    <property type="protein sequence ID" value="RRR51726.1"/>
    <property type="molecule type" value="Genomic_DNA"/>
</dbReference>
<feature type="transmembrane region" description="Helical" evidence="1">
    <location>
        <begin position="61"/>
        <end position="79"/>
    </location>
</feature>
<reference evidence="2 3" key="2">
    <citation type="submission" date="2018-12" db="EMBL/GenBank/DDBJ databases">
        <title>Whole-genome sequences of fifteen clinical Streptococcus suis strains isolated from pigs between 2006 and 2018.</title>
        <authorList>
            <person name="Stevens M.J.A."/>
            <person name="Cernela N."/>
            <person name="Spoerry Serrano N."/>
            <person name="Schmitt S."/>
            <person name="Schrenzel J."/>
            <person name="Stephan R."/>
        </authorList>
    </citation>
    <scope>NUCLEOTIDE SEQUENCE [LARGE SCALE GENOMIC DNA]</scope>
    <source>
        <strain evidence="2 3">PP422</strain>
    </source>
</reference>
<organism evidence="2 3">
    <name type="scientific">Streptococcus suis</name>
    <dbReference type="NCBI Taxonomy" id="1307"/>
    <lineage>
        <taxon>Bacteria</taxon>
        <taxon>Bacillati</taxon>
        <taxon>Bacillota</taxon>
        <taxon>Bacilli</taxon>
        <taxon>Lactobacillales</taxon>
        <taxon>Streptococcaceae</taxon>
        <taxon>Streptococcus</taxon>
    </lineage>
</organism>
<sequence>MKVNLTNHRGQFKQAPLGFSWTTLLFTMWVAVFRRDWKWAAIMLLANAVLGNYAYSIEKGYLVFIVNIVMAAFYNKLHIRDLLAKGWRPATDFDAQLLQSKGI</sequence>
<proteinExistence type="predicted"/>
<protein>
    <submittedName>
        <fullName evidence="2">DUF2628 domain-containing protein</fullName>
    </submittedName>
</protein>
<keyword evidence="1" id="KW-0472">Membrane</keyword>
<evidence type="ECO:0000313" key="3">
    <source>
        <dbReference type="Proteomes" id="UP000274117"/>
    </source>
</evidence>
<dbReference type="Proteomes" id="UP000274117">
    <property type="component" value="Unassembled WGS sequence"/>
</dbReference>
<keyword evidence="1" id="KW-1133">Transmembrane helix</keyword>
<gene>
    <name evidence="2" type="ORF">EI998_08105</name>
</gene>
<feature type="transmembrane region" description="Helical" evidence="1">
    <location>
        <begin position="15"/>
        <end position="32"/>
    </location>
</feature>
<dbReference type="AlphaFoldDB" id="A0A3R8SX29"/>
<comment type="caution">
    <text evidence="2">The sequence shown here is derived from an EMBL/GenBank/DDBJ whole genome shotgun (WGS) entry which is preliminary data.</text>
</comment>
<name>A0A3R8SX29_STRSU</name>